<sequence>MNINNIKKSQKRVYVGYSSSLNIQLYGKDNLYPQRMRNLIQSSHTGGACCERYQTFIEGNGLNNTEFSEYVCNRAGETVDDIFRLIAHDMAMHHGFALHVNYNILGEIVELSHIPFEACRLEEETDDGSVVFINYHPDWTGHKSRKGKYIQVTRENTKKIYTFNPRREVVQAQIIKSGGIESYRGQILWFSMDGKWEYPRPIYDKVVTNLSTDEGLDNVKYRNVRNNFLVAGMLVHKKGTSLGIDENGNALDEKSNASSISESLDIFQGDENACAIMDVTVEQDEDKPEFTRFEAQNFDKKFSMTEESVTKSIYIAFGQEVFYRIIEGSLGFSTEIMSEAFKFYSSYTSSPRRAISRALKRIFEHWKEKANPSDDYEIQPLVYQSNEK</sequence>
<evidence type="ECO:0000313" key="2">
    <source>
        <dbReference type="Proteomes" id="UP000825483"/>
    </source>
</evidence>
<keyword evidence="2" id="KW-1185">Reference proteome</keyword>
<proteinExistence type="predicted"/>
<protein>
    <submittedName>
        <fullName evidence="1">Uncharacterized protein</fullName>
    </submittedName>
</protein>
<accession>A0A9R1CXS9</accession>
<dbReference type="Proteomes" id="UP000825483">
    <property type="component" value="Unassembled WGS sequence"/>
</dbReference>
<name>A0A9R1CXS9_9BACT</name>
<dbReference type="RefSeq" id="WP_223928959.1">
    <property type="nucleotide sequence ID" value="NZ_BPTU01000001.1"/>
</dbReference>
<dbReference type="GeneID" id="72466929"/>
<evidence type="ECO:0000313" key="1">
    <source>
        <dbReference type="EMBL" id="GJG59029.1"/>
    </source>
</evidence>
<gene>
    <name evidence="1" type="ORF">PRLR5076_18800</name>
</gene>
<organism evidence="1 2">
    <name type="scientific">Prevotella lacticifex</name>
    <dbReference type="NCBI Taxonomy" id="2854755"/>
    <lineage>
        <taxon>Bacteria</taxon>
        <taxon>Pseudomonadati</taxon>
        <taxon>Bacteroidota</taxon>
        <taxon>Bacteroidia</taxon>
        <taxon>Bacteroidales</taxon>
        <taxon>Prevotellaceae</taxon>
        <taxon>Prevotella</taxon>
    </lineage>
</organism>
<dbReference type="EMBL" id="BPUB01000002">
    <property type="protein sequence ID" value="GJG59029.1"/>
    <property type="molecule type" value="Genomic_DNA"/>
</dbReference>
<comment type="caution">
    <text evidence="1">The sequence shown here is derived from an EMBL/GenBank/DDBJ whole genome shotgun (WGS) entry which is preliminary data.</text>
</comment>
<reference evidence="1" key="1">
    <citation type="journal article" date="2022" name="Int. J. Syst. Evol. Microbiol.">
        <title>Prevotella lacticifex sp. nov., isolated from the rumen of cows.</title>
        <authorList>
            <person name="Shinkai T."/>
            <person name="Ikeyama N."/>
            <person name="Kumagai M."/>
            <person name="Ohmori H."/>
            <person name="Sakamoto M."/>
            <person name="Ohkuma M."/>
            <person name="Mitsumori M."/>
        </authorList>
    </citation>
    <scope>NUCLEOTIDE SEQUENCE</scope>
    <source>
        <strain evidence="1">R5076</strain>
    </source>
</reference>
<dbReference type="AlphaFoldDB" id="A0A9R1CXS9"/>